<sequence>MSNIKRQLSILFILIYLTACTDSSKSKLLCNDNYIDLSKSEFSINGKEIDITSFDQTIPIKDEKKVFCYSQNGKTLSIKSFDLCNGNVIIDAELENVSFFKLIKNDRGLYQVLANNYADGEPKIQLWDLEFEMERMMRLDYLGDGSEFENIVGKENTQKL</sequence>
<evidence type="ECO:0000313" key="2">
    <source>
        <dbReference type="Proteomes" id="UP000576082"/>
    </source>
</evidence>
<dbReference type="AlphaFoldDB" id="A0A7X9S208"/>
<protein>
    <submittedName>
        <fullName evidence="1">Uncharacterized protein</fullName>
    </submittedName>
</protein>
<name>A0A7X9S208_9BACT</name>
<dbReference type="RefSeq" id="WP_169661073.1">
    <property type="nucleotide sequence ID" value="NZ_JABANE010000243.1"/>
</dbReference>
<dbReference type="EMBL" id="JABANE010000243">
    <property type="protein sequence ID" value="NME72918.1"/>
    <property type="molecule type" value="Genomic_DNA"/>
</dbReference>
<evidence type="ECO:0000313" key="1">
    <source>
        <dbReference type="EMBL" id="NME72918.1"/>
    </source>
</evidence>
<comment type="caution">
    <text evidence="1">The sequence shown here is derived from an EMBL/GenBank/DDBJ whole genome shotgun (WGS) entry which is preliminary data.</text>
</comment>
<keyword evidence="2" id="KW-1185">Reference proteome</keyword>
<accession>A0A7X9S208</accession>
<reference evidence="1 2" key="1">
    <citation type="submission" date="2020-04" db="EMBL/GenBank/DDBJ databases">
        <title>Flammeovirga sp. SR4, a novel species isolated from seawater.</title>
        <authorList>
            <person name="Wang X."/>
        </authorList>
    </citation>
    <scope>NUCLEOTIDE SEQUENCE [LARGE SCALE GENOMIC DNA]</scope>
    <source>
        <strain evidence="1 2">ATCC 23126</strain>
    </source>
</reference>
<dbReference type="Proteomes" id="UP000576082">
    <property type="component" value="Unassembled WGS sequence"/>
</dbReference>
<organism evidence="1 2">
    <name type="scientific">Flammeovirga aprica JL-4</name>
    <dbReference type="NCBI Taxonomy" id="694437"/>
    <lineage>
        <taxon>Bacteria</taxon>
        <taxon>Pseudomonadati</taxon>
        <taxon>Bacteroidota</taxon>
        <taxon>Cytophagia</taxon>
        <taxon>Cytophagales</taxon>
        <taxon>Flammeovirgaceae</taxon>
        <taxon>Flammeovirga</taxon>
    </lineage>
</organism>
<gene>
    <name evidence="1" type="ORF">HHU12_33480</name>
</gene>
<proteinExistence type="predicted"/>